<dbReference type="Pfam" id="PF00497">
    <property type="entry name" value="SBP_bac_3"/>
    <property type="match status" value="1"/>
</dbReference>
<keyword evidence="8" id="KW-1185">Reference proteome</keyword>
<dbReference type="EMBL" id="JAJITC010000005">
    <property type="protein sequence ID" value="MCC8402265.1"/>
    <property type="molecule type" value="Genomic_DNA"/>
</dbReference>
<gene>
    <name evidence="7" type="ORF">LJ655_10235</name>
</gene>
<keyword evidence="3 5" id="KW-0732">Signal</keyword>
<dbReference type="Proteomes" id="UP001430614">
    <property type="component" value="Unassembled WGS sequence"/>
</dbReference>
<evidence type="ECO:0000256" key="5">
    <source>
        <dbReference type="SAM" id="SignalP"/>
    </source>
</evidence>
<dbReference type="SMART" id="SM00062">
    <property type="entry name" value="PBPb"/>
    <property type="match status" value="1"/>
</dbReference>
<dbReference type="InterPro" id="IPR051455">
    <property type="entry name" value="Bact_solute-bind_prot3"/>
</dbReference>
<sequence length="282" mass="30870">MRIPLLFKVLVAGVIAFGTAAAQADQLADIKQKGEIVFGVLGTDEPNSFIDPQTRDYIGYEIDIAKAVAKKIGVKPVFKQLSVAARIPELQQGHVDVLAASLTHNKERESQIDFALTHFITGSKVLIVKSSGVHNIADLAGKRVLTVKGGTQVPNLQRVVPTAQIITFETTQQAFQALQQGKGVAYVNDESSLFDDVHKLGPRAAEYEILPQNLNVEPLALGIRKGEPALKAVIDDELRELEASGEANRLYDKWYGKDSKLKFGPRNFKLETDRIDNDKVTG</sequence>
<protein>
    <submittedName>
        <fullName evidence="7">ABC transporter substrate-binding protein</fullName>
    </submittedName>
</protein>
<organism evidence="7 8">
    <name type="scientific">Paraburkholderia translucens</name>
    <dbReference type="NCBI Taxonomy" id="2886945"/>
    <lineage>
        <taxon>Bacteria</taxon>
        <taxon>Pseudomonadati</taxon>
        <taxon>Pseudomonadota</taxon>
        <taxon>Betaproteobacteria</taxon>
        <taxon>Burkholderiales</taxon>
        <taxon>Burkholderiaceae</taxon>
        <taxon>Paraburkholderia</taxon>
    </lineage>
</organism>
<dbReference type="InterPro" id="IPR018313">
    <property type="entry name" value="SBP_3_CS"/>
</dbReference>
<comment type="caution">
    <text evidence="7">The sequence shown here is derived from an EMBL/GenBank/DDBJ whole genome shotgun (WGS) entry which is preliminary data.</text>
</comment>
<dbReference type="RefSeq" id="WP_230561131.1">
    <property type="nucleotide sequence ID" value="NZ_JAJITC010000005.1"/>
</dbReference>
<dbReference type="PANTHER" id="PTHR30085:SF6">
    <property type="entry name" value="ABC TRANSPORTER GLUTAMINE-BINDING PROTEIN GLNH"/>
    <property type="match status" value="1"/>
</dbReference>
<evidence type="ECO:0000256" key="1">
    <source>
        <dbReference type="ARBA" id="ARBA00010333"/>
    </source>
</evidence>
<feature type="chain" id="PRO_5046072989" evidence="5">
    <location>
        <begin position="25"/>
        <end position="282"/>
    </location>
</feature>
<accession>A0ABS8KC31</accession>
<evidence type="ECO:0000256" key="4">
    <source>
        <dbReference type="RuleBase" id="RU003744"/>
    </source>
</evidence>
<dbReference type="SUPFAM" id="SSF53850">
    <property type="entry name" value="Periplasmic binding protein-like II"/>
    <property type="match status" value="1"/>
</dbReference>
<evidence type="ECO:0000313" key="8">
    <source>
        <dbReference type="Proteomes" id="UP001430614"/>
    </source>
</evidence>
<proteinExistence type="inferred from homology"/>
<evidence type="ECO:0000259" key="6">
    <source>
        <dbReference type="SMART" id="SM00062"/>
    </source>
</evidence>
<reference evidence="7 8" key="1">
    <citation type="submission" date="2021-11" db="EMBL/GenBank/DDBJ databases">
        <authorList>
            <person name="Oh E.-T."/>
            <person name="Kim S.-B."/>
        </authorList>
    </citation>
    <scope>NUCLEOTIDE SEQUENCE [LARGE SCALE GENOMIC DNA]</scope>
    <source>
        <strain evidence="7 8">MMS20-SJTN17</strain>
    </source>
</reference>
<dbReference type="InterPro" id="IPR001638">
    <property type="entry name" value="Solute-binding_3/MltF_N"/>
</dbReference>
<evidence type="ECO:0000256" key="3">
    <source>
        <dbReference type="ARBA" id="ARBA00022729"/>
    </source>
</evidence>
<evidence type="ECO:0000313" key="7">
    <source>
        <dbReference type="EMBL" id="MCC8402265.1"/>
    </source>
</evidence>
<dbReference type="PROSITE" id="PS01039">
    <property type="entry name" value="SBP_BACTERIAL_3"/>
    <property type="match status" value="1"/>
</dbReference>
<evidence type="ECO:0000256" key="2">
    <source>
        <dbReference type="ARBA" id="ARBA00022448"/>
    </source>
</evidence>
<feature type="domain" description="Solute-binding protein family 3/N-terminal" evidence="6">
    <location>
        <begin position="35"/>
        <end position="258"/>
    </location>
</feature>
<name>A0ABS8KC31_9BURK</name>
<dbReference type="PANTHER" id="PTHR30085">
    <property type="entry name" value="AMINO ACID ABC TRANSPORTER PERMEASE"/>
    <property type="match status" value="1"/>
</dbReference>
<comment type="similarity">
    <text evidence="1 4">Belongs to the bacterial solute-binding protein 3 family.</text>
</comment>
<keyword evidence="2" id="KW-0813">Transport</keyword>
<feature type="signal peptide" evidence="5">
    <location>
        <begin position="1"/>
        <end position="24"/>
    </location>
</feature>
<dbReference type="CDD" id="cd13689">
    <property type="entry name" value="PBP2_BsGlnH"/>
    <property type="match status" value="1"/>
</dbReference>
<dbReference type="Gene3D" id="3.40.190.10">
    <property type="entry name" value="Periplasmic binding protein-like II"/>
    <property type="match status" value="2"/>
</dbReference>